<evidence type="ECO:0000313" key="3">
    <source>
        <dbReference type="Proteomes" id="UP000238823"/>
    </source>
</evidence>
<dbReference type="Proteomes" id="UP000238823">
    <property type="component" value="Unassembled WGS sequence"/>
</dbReference>
<comment type="caution">
    <text evidence="2">The sequence shown here is derived from an EMBL/GenBank/DDBJ whole genome shotgun (WGS) entry which is preliminary data.</text>
</comment>
<feature type="compositionally biased region" description="Low complexity" evidence="1">
    <location>
        <begin position="46"/>
        <end position="56"/>
    </location>
</feature>
<evidence type="ECO:0000256" key="1">
    <source>
        <dbReference type="SAM" id="MobiDB-lite"/>
    </source>
</evidence>
<name>A0A2S9YSV7_9BACT</name>
<proteinExistence type="predicted"/>
<gene>
    <name evidence="2" type="ORF">ENSA7_21590</name>
</gene>
<dbReference type="AlphaFoldDB" id="A0A2S9YSV7"/>
<feature type="compositionally biased region" description="Basic and acidic residues" evidence="1">
    <location>
        <begin position="1"/>
        <end position="25"/>
    </location>
</feature>
<reference evidence="2 3" key="1">
    <citation type="submission" date="2018-03" db="EMBL/GenBank/DDBJ databases">
        <title>Draft Genome Sequences of the Obligatory Marine Myxobacteria Enhygromyxa salina SWB007.</title>
        <authorList>
            <person name="Poehlein A."/>
            <person name="Moghaddam J.A."/>
            <person name="Harms H."/>
            <person name="Alanjari M."/>
            <person name="Koenig G.M."/>
            <person name="Daniel R."/>
            <person name="Schaeberle T.F."/>
        </authorList>
    </citation>
    <scope>NUCLEOTIDE SEQUENCE [LARGE SCALE GENOMIC DNA]</scope>
    <source>
        <strain evidence="2 3">SWB007</strain>
    </source>
</reference>
<protein>
    <submittedName>
        <fullName evidence="2">Uncharacterized protein</fullName>
    </submittedName>
</protein>
<accession>A0A2S9YSV7</accession>
<organism evidence="2 3">
    <name type="scientific">Enhygromyxa salina</name>
    <dbReference type="NCBI Taxonomy" id="215803"/>
    <lineage>
        <taxon>Bacteria</taxon>
        <taxon>Pseudomonadati</taxon>
        <taxon>Myxococcota</taxon>
        <taxon>Polyangia</taxon>
        <taxon>Nannocystales</taxon>
        <taxon>Nannocystaceae</taxon>
        <taxon>Enhygromyxa</taxon>
    </lineage>
</organism>
<dbReference type="EMBL" id="PVNL01000044">
    <property type="protein sequence ID" value="PRQ08187.1"/>
    <property type="molecule type" value="Genomic_DNA"/>
</dbReference>
<sequence length="65" mass="7100">MIDVKASQEKEDKTMQKPNKNKDTSNRILGRRLAKELSSTELHSITGGTTSCSCGGADDCDQQQN</sequence>
<feature type="region of interest" description="Disordered" evidence="1">
    <location>
        <begin position="1"/>
        <end position="65"/>
    </location>
</feature>
<evidence type="ECO:0000313" key="2">
    <source>
        <dbReference type="EMBL" id="PRQ08187.1"/>
    </source>
</evidence>